<dbReference type="PANTHER" id="PTHR24103">
    <property type="entry name" value="E3 UBIQUITIN-PROTEIN LIGASE TRIM"/>
    <property type="match status" value="1"/>
</dbReference>
<evidence type="ECO:0000259" key="1">
    <source>
        <dbReference type="PROSITE" id="PS50188"/>
    </source>
</evidence>
<accession>A0A484GGE1</accession>
<name>A0A484GGE1_SOUCH</name>
<feature type="domain" description="B30.2/SPRY" evidence="1">
    <location>
        <begin position="1"/>
        <end position="112"/>
    </location>
</feature>
<sequence>GAVAFTSGRHYWEVDVTHSSNWILGVCKNILTSDTDIIIDSEEAFLLFSMKVNNHYTLSTNSPPLIQYVQRPLGRIGVFLDYDNGTVSFYDVCRGSLIYSFLPFSFSSPLTP</sequence>
<gene>
    <name evidence="2" type="ORF">DBR06_SOUSAS410251</name>
</gene>
<dbReference type="InterPro" id="IPR003877">
    <property type="entry name" value="SPRY_dom"/>
</dbReference>
<reference evidence="2 3" key="1">
    <citation type="journal article" date="2018" name="Genomics">
        <title>Molecular footprints of inshore aquatic adaptation in Indo-Pacific humpback dolphin (Sousa chinensis).</title>
        <authorList>
            <person name="Ming Y."/>
            <person name="Jian J."/>
            <person name="Yu F."/>
            <person name="Yu X."/>
            <person name="Wang J."/>
            <person name="Liu W."/>
        </authorList>
    </citation>
    <scope>NUCLEOTIDE SEQUENCE [LARGE SCALE GENOMIC DNA]</scope>
    <source>
        <strain evidence="2">MY-2018</strain>
        <tissue evidence="2">Skin</tissue>
    </source>
</reference>
<proteinExistence type="predicted"/>
<dbReference type="PROSITE" id="PS50188">
    <property type="entry name" value="B302_SPRY"/>
    <property type="match status" value="1"/>
</dbReference>
<dbReference type="InterPro" id="IPR013320">
    <property type="entry name" value="ConA-like_dom_sf"/>
</dbReference>
<keyword evidence="3" id="KW-1185">Reference proteome</keyword>
<organism evidence="2 3">
    <name type="scientific">Sousa chinensis</name>
    <name type="common">Indo-pacific humpbacked dolphin</name>
    <name type="synonym">Steno chinensis</name>
    <dbReference type="NCBI Taxonomy" id="103600"/>
    <lineage>
        <taxon>Eukaryota</taxon>
        <taxon>Metazoa</taxon>
        <taxon>Chordata</taxon>
        <taxon>Craniata</taxon>
        <taxon>Vertebrata</taxon>
        <taxon>Euteleostomi</taxon>
        <taxon>Mammalia</taxon>
        <taxon>Eutheria</taxon>
        <taxon>Laurasiatheria</taxon>
        <taxon>Artiodactyla</taxon>
        <taxon>Whippomorpha</taxon>
        <taxon>Cetacea</taxon>
        <taxon>Odontoceti</taxon>
        <taxon>Delphinidae</taxon>
        <taxon>Sousa</taxon>
    </lineage>
</organism>
<dbReference type="Gene3D" id="2.60.120.920">
    <property type="match status" value="1"/>
</dbReference>
<dbReference type="InterPro" id="IPR003879">
    <property type="entry name" value="Butyrophylin_SPRY"/>
</dbReference>
<dbReference type="PRINTS" id="PR01407">
    <property type="entry name" value="BUTYPHLNCDUF"/>
</dbReference>
<dbReference type="Pfam" id="PF00622">
    <property type="entry name" value="SPRY"/>
    <property type="match status" value="1"/>
</dbReference>
<dbReference type="InterPro" id="IPR001870">
    <property type="entry name" value="B30.2/SPRY"/>
</dbReference>
<dbReference type="EMBL" id="QWLN02009379">
    <property type="protein sequence ID" value="TEA34466.1"/>
    <property type="molecule type" value="Genomic_DNA"/>
</dbReference>
<feature type="non-terminal residue" evidence="2">
    <location>
        <position position="1"/>
    </location>
</feature>
<evidence type="ECO:0000313" key="3">
    <source>
        <dbReference type="Proteomes" id="UP000295264"/>
    </source>
</evidence>
<dbReference type="Proteomes" id="UP000295264">
    <property type="component" value="Unassembled WGS sequence"/>
</dbReference>
<comment type="caution">
    <text evidence="2">The sequence shown here is derived from an EMBL/GenBank/DDBJ whole genome shotgun (WGS) entry which is preliminary data.</text>
</comment>
<evidence type="ECO:0000313" key="2">
    <source>
        <dbReference type="EMBL" id="TEA34466.1"/>
    </source>
</evidence>
<protein>
    <recommendedName>
        <fullName evidence="1">B30.2/SPRY domain-containing protein</fullName>
    </recommendedName>
</protein>
<dbReference type="AlphaFoldDB" id="A0A484GGE1"/>
<dbReference type="InterPro" id="IPR050143">
    <property type="entry name" value="TRIM/RBCC"/>
</dbReference>
<dbReference type="InterPro" id="IPR043136">
    <property type="entry name" value="B30.2/SPRY_sf"/>
</dbReference>
<dbReference type="SUPFAM" id="SSF49899">
    <property type="entry name" value="Concanavalin A-like lectins/glucanases"/>
    <property type="match status" value="1"/>
</dbReference>
<feature type="non-terminal residue" evidence="2">
    <location>
        <position position="112"/>
    </location>
</feature>